<comment type="caution">
    <text evidence="3">The sequence shown here is derived from an EMBL/GenBank/DDBJ whole genome shotgun (WGS) entry which is preliminary data.</text>
</comment>
<dbReference type="RefSeq" id="WP_199046488.1">
    <property type="nucleotide sequence ID" value="NZ_JAELXT010000002.1"/>
</dbReference>
<sequence length="449" mass="44454">MRHHAAASLARTHALWLVALVLLVASLSLAWGQQQGQDRGIGGTGVVFDDQDGDRGIGGTGMMGRIRGFGSIIVNGQHVNYAPDVPVRIDGQPRTAADLKIGQVVRVVAENRNGVLATRQIDVTSEVVGPVDTTGRTTLTVLGQTVSTQALGTSGQWRRGERVAVFGLRRPDGTIVASLIERRDGGPDRIAGQVTRARNGSLGIGRLKLAGVDPALAGTRAVLEGSYANGTLQVTRTARERDLLGANIRRFSIEAYVERTRNGLRLGSGLEVTGRPSSTLPVGSYAPAVVTVVTDQRGRLGIEGVSLEGKPTSSRGSNQGVDSGNSRNTPADARGRGPGPRDAHPGSGSSRQDASPGGGRGRDGQGGSSGNPSGGSGSSGHGNSGGGNQGGGRGGDHGGGPGGSGGSGAGGGGGNGNGNGGGNGGGQGGGGNGGGNGGGGHGGGGGGRR</sequence>
<accession>A0ABS0XXA7</accession>
<dbReference type="InterPro" id="IPR043724">
    <property type="entry name" value="DUF5666"/>
</dbReference>
<protein>
    <recommendedName>
        <fullName evidence="2">DUF5666 domain-containing protein</fullName>
    </recommendedName>
</protein>
<name>A0ABS0XXA7_9HYPH</name>
<dbReference type="Proteomes" id="UP000620670">
    <property type="component" value="Unassembled WGS sequence"/>
</dbReference>
<gene>
    <name evidence="3" type="ORF">JAO75_02775</name>
</gene>
<evidence type="ECO:0000313" key="4">
    <source>
        <dbReference type="Proteomes" id="UP000620670"/>
    </source>
</evidence>
<feature type="domain" description="DUF5666" evidence="2">
    <location>
        <begin position="129"/>
        <end position="181"/>
    </location>
</feature>
<feature type="region of interest" description="Disordered" evidence="1">
    <location>
        <begin position="302"/>
        <end position="449"/>
    </location>
</feature>
<reference evidence="4" key="1">
    <citation type="submission" date="2020-12" db="EMBL/GenBank/DDBJ databases">
        <title>Hymenobacter sp.</title>
        <authorList>
            <person name="Kim M.K."/>
        </authorList>
    </citation>
    <scope>NUCLEOTIDE SEQUENCE [LARGE SCALE GENOMIC DNA]</scope>
    <source>
        <strain evidence="4">BT325</strain>
    </source>
</reference>
<keyword evidence="4" id="KW-1185">Reference proteome</keyword>
<evidence type="ECO:0000259" key="2">
    <source>
        <dbReference type="Pfam" id="PF18914"/>
    </source>
</evidence>
<dbReference type="EMBL" id="JAELXT010000002">
    <property type="protein sequence ID" value="MBJ6124325.1"/>
    <property type="molecule type" value="Genomic_DNA"/>
</dbReference>
<feature type="compositionally biased region" description="Basic and acidic residues" evidence="1">
    <location>
        <begin position="333"/>
        <end position="344"/>
    </location>
</feature>
<evidence type="ECO:0000256" key="1">
    <source>
        <dbReference type="SAM" id="MobiDB-lite"/>
    </source>
</evidence>
<feature type="compositionally biased region" description="Gly residues" evidence="1">
    <location>
        <begin position="356"/>
        <end position="449"/>
    </location>
</feature>
<organism evidence="3 4">
    <name type="scientific">Microvirga splendida</name>
    <dbReference type="NCBI Taxonomy" id="2795727"/>
    <lineage>
        <taxon>Bacteria</taxon>
        <taxon>Pseudomonadati</taxon>
        <taxon>Pseudomonadota</taxon>
        <taxon>Alphaproteobacteria</taxon>
        <taxon>Hyphomicrobiales</taxon>
        <taxon>Methylobacteriaceae</taxon>
        <taxon>Microvirga</taxon>
    </lineage>
</organism>
<proteinExistence type="predicted"/>
<evidence type="ECO:0000313" key="3">
    <source>
        <dbReference type="EMBL" id="MBJ6124325.1"/>
    </source>
</evidence>
<feature type="compositionally biased region" description="Polar residues" evidence="1">
    <location>
        <begin position="311"/>
        <end position="329"/>
    </location>
</feature>
<dbReference type="Pfam" id="PF18914">
    <property type="entry name" value="DUF5666"/>
    <property type="match status" value="1"/>
</dbReference>